<evidence type="ECO:0000256" key="4">
    <source>
        <dbReference type="ARBA" id="ARBA00023034"/>
    </source>
</evidence>
<dbReference type="SMART" id="SM00516">
    <property type="entry name" value="SEC14"/>
    <property type="match status" value="1"/>
</dbReference>
<dbReference type="SMART" id="SM01100">
    <property type="entry name" value="CRAL_TRIO_N"/>
    <property type="match status" value="1"/>
</dbReference>
<accession>A0AAV1SRZ4</accession>
<dbReference type="Gene3D" id="3.40.525.10">
    <property type="entry name" value="CRAL-TRIO lipid binding domain"/>
    <property type="match status" value="1"/>
</dbReference>
<feature type="domain" description="CRAL-TRIO" evidence="8">
    <location>
        <begin position="169"/>
        <end position="414"/>
    </location>
</feature>
<dbReference type="InterPro" id="IPR036865">
    <property type="entry name" value="CRAL-TRIO_dom_sf"/>
</dbReference>
<sequence length="576" mass="65680">MFKQKETDRDIIISRDGEQGDESSDLKSSQFAKGRTKSIHPPIESHWLLRPPEQNKPSSSLPKPGIKSMLNYPLKIRDSLKKLGRSKSLQIVLEGVHDPKDEQLIDSFRQQLFAEGHLMGKHNDYHTLLRFLRTRDFDSSKAKDSFVNYLKWREEYGVDAIPKEFKFEEYAEVKKCYPHGYHGVDRYGRPIYVERLGMVDLNALLQATTVERFVKYHVSEQEKTLNLRFPACSVAAKRYIASTTSILDVKGVGMSNFSKPARCLFVEIQKIDSNYYPELTMAISFATFDLLNFHCAFSYFILDYSYGWESLPRRSRWTRFYRLFNFASRIRLCLSLGRPSGAAVSRINAGNGFRILWKALRAFLDARTLAKIQVLGSNYLSNLLEVIDQRCDVHANLRHINLPSFLGGNCTCSDYGGCLFSDKGPWKNPEILEMLQSTSTIEDIYNTESKSGVASEEAMGISQNEDTRDASPVLEEETKVVGKTEAQKIQALEDALMNTNKEIQALKTALDSTKARMLRLSGVSLAAIKKRPLFRLDVKNAYSGVGCRDWCFLKNLKEKLGLDRGGKINKCYQYKD</sequence>
<comment type="subcellular location">
    <subcellularLocation>
        <location evidence="1">Cell membrane</location>
        <topology evidence="1">Peripheral membrane protein</topology>
    </subcellularLocation>
    <subcellularLocation>
        <location evidence="2">Golgi apparatus membrane</location>
        <topology evidence="2">Peripheral membrane protein</topology>
    </subcellularLocation>
</comment>
<dbReference type="InterPro" id="IPR011074">
    <property type="entry name" value="CRAL/TRIO_N_dom"/>
</dbReference>
<dbReference type="PROSITE" id="PS50191">
    <property type="entry name" value="CRAL_TRIO"/>
    <property type="match status" value="1"/>
</dbReference>
<feature type="compositionally biased region" description="Basic and acidic residues" evidence="7">
    <location>
        <begin position="1"/>
        <end position="18"/>
    </location>
</feature>
<dbReference type="PANTHER" id="PTHR45657">
    <property type="entry name" value="CRAL-TRIO DOMAIN-CONTAINING PROTEIN YKL091C-RELATED"/>
    <property type="match status" value="1"/>
</dbReference>
<keyword evidence="6" id="KW-0175">Coiled coil</keyword>
<dbReference type="Pfam" id="PF00650">
    <property type="entry name" value="CRAL_TRIO"/>
    <property type="match status" value="1"/>
</dbReference>
<dbReference type="Proteomes" id="UP001314170">
    <property type="component" value="Unassembled WGS sequence"/>
</dbReference>
<dbReference type="InterPro" id="IPR036273">
    <property type="entry name" value="CRAL/TRIO_N_dom_sf"/>
</dbReference>
<dbReference type="GO" id="GO:0015031">
    <property type="term" value="P:protein transport"/>
    <property type="evidence" value="ECO:0007669"/>
    <property type="project" value="UniProtKB-KW"/>
</dbReference>
<proteinExistence type="inferred from homology"/>
<evidence type="ECO:0000256" key="6">
    <source>
        <dbReference type="SAM" id="Coils"/>
    </source>
</evidence>
<evidence type="ECO:0000313" key="9">
    <source>
        <dbReference type="EMBL" id="CAK7356394.1"/>
    </source>
</evidence>
<keyword evidence="3" id="KW-0813">Transport</keyword>
<keyword evidence="10" id="KW-1185">Reference proteome</keyword>
<evidence type="ECO:0000256" key="7">
    <source>
        <dbReference type="SAM" id="MobiDB-lite"/>
    </source>
</evidence>
<evidence type="ECO:0000256" key="1">
    <source>
        <dbReference type="ARBA" id="ARBA00004202"/>
    </source>
</evidence>
<evidence type="ECO:0000256" key="3">
    <source>
        <dbReference type="ARBA" id="ARBA00022927"/>
    </source>
</evidence>
<protein>
    <recommendedName>
        <fullName evidence="8">CRAL-TRIO domain-containing protein</fullName>
    </recommendedName>
</protein>
<dbReference type="GO" id="GO:0005886">
    <property type="term" value="C:plasma membrane"/>
    <property type="evidence" value="ECO:0007669"/>
    <property type="project" value="UniProtKB-SubCell"/>
</dbReference>
<dbReference type="EMBL" id="CAWUPB010001197">
    <property type="protein sequence ID" value="CAK7356394.1"/>
    <property type="molecule type" value="Genomic_DNA"/>
</dbReference>
<gene>
    <name evidence="9" type="ORF">DCAF_LOCUS26665</name>
</gene>
<dbReference type="PANTHER" id="PTHR45657:SF50">
    <property type="entry name" value="PHOSPHATIDYLINOSITOL_PHOSPHATIDYLCHOLINE TRANSFER PROTEIN SFH11"/>
    <property type="match status" value="1"/>
</dbReference>
<dbReference type="GO" id="GO:0000139">
    <property type="term" value="C:Golgi membrane"/>
    <property type="evidence" value="ECO:0007669"/>
    <property type="project" value="UniProtKB-SubCell"/>
</dbReference>
<name>A0AAV1SRZ4_9ROSI</name>
<keyword evidence="3" id="KW-0653">Protein transport</keyword>
<dbReference type="SUPFAM" id="SSF46938">
    <property type="entry name" value="CRAL/TRIO N-terminal domain"/>
    <property type="match status" value="1"/>
</dbReference>
<dbReference type="CDD" id="cd00170">
    <property type="entry name" value="SEC14"/>
    <property type="match status" value="1"/>
</dbReference>
<dbReference type="InterPro" id="IPR001251">
    <property type="entry name" value="CRAL-TRIO_dom"/>
</dbReference>
<organism evidence="9 10">
    <name type="scientific">Dovyalis caffra</name>
    <dbReference type="NCBI Taxonomy" id="77055"/>
    <lineage>
        <taxon>Eukaryota</taxon>
        <taxon>Viridiplantae</taxon>
        <taxon>Streptophyta</taxon>
        <taxon>Embryophyta</taxon>
        <taxon>Tracheophyta</taxon>
        <taxon>Spermatophyta</taxon>
        <taxon>Magnoliopsida</taxon>
        <taxon>eudicotyledons</taxon>
        <taxon>Gunneridae</taxon>
        <taxon>Pentapetalae</taxon>
        <taxon>rosids</taxon>
        <taxon>fabids</taxon>
        <taxon>Malpighiales</taxon>
        <taxon>Salicaceae</taxon>
        <taxon>Flacourtieae</taxon>
        <taxon>Dovyalis</taxon>
    </lineage>
</organism>
<comment type="similarity">
    <text evidence="5">Belongs to the SFH family.</text>
</comment>
<comment type="caution">
    <text evidence="9">The sequence shown here is derived from an EMBL/GenBank/DDBJ whole genome shotgun (WGS) entry which is preliminary data.</text>
</comment>
<reference evidence="9 10" key="1">
    <citation type="submission" date="2024-01" db="EMBL/GenBank/DDBJ databases">
        <authorList>
            <person name="Waweru B."/>
        </authorList>
    </citation>
    <scope>NUCLEOTIDE SEQUENCE [LARGE SCALE GENOMIC DNA]</scope>
</reference>
<evidence type="ECO:0000256" key="2">
    <source>
        <dbReference type="ARBA" id="ARBA00004395"/>
    </source>
</evidence>
<dbReference type="Gene3D" id="1.10.8.20">
    <property type="entry name" value="N-terminal domain of phosphatidylinositol transfer protein sec14p"/>
    <property type="match status" value="1"/>
</dbReference>
<evidence type="ECO:0000313" key="10">
    <source>
        <dbReference type="Proteomes" id="UP001314170"/>
    </source>
</evidence>
<evidence type="ECO:0000256" key="5">
    <source>
        <dbReference type="ARBA" id="ARBA00038020"/>
    </source>
</evidence>
<dbReference type="SUPFAM" id="SSF52087">
    <property type="entry name" value="CRAL/TRIO domain"/>
    <property type="match status" value="2"/>
</dbReference>
<dbReference type="AlphaFoldDB" id="A0AAV1SRZ4"/>
<feature type="region of interest" description="Disordered" evidence="7">
    <location>
        <begin position="1"/>
        <end position="66"/>
    </location>
</feature>
<keyword evidence="4" id="KW-0333">Golgi apparatus</keyword>
<dbReference type="InterPro" id="IPR051026">
    <property type="entry name" value="PI/PC_transfer"/>
</dbReference>
<evidence type="ECO:0000259" key="8">
    <source>
        <dbReference type="PROSITE" id="PS50191"/>
    </source>
</evidence>
<feature type="coiled-coil region" evidence="6">
    <location>
        <begin position="489"/>
        <end position="516"/>
    </location>
</feature>